<dbReference type="EMBL" id="FOSW01000003">
    <property type="protein sequence ID" value="SFK68613.1"/>
    <property type="molecule type" value="Genomic_DNA"/>
</dbReference>
<protein>
    <submittedName>
        <fullName evidence="1">Putative baseplate assembly protein</fullName>
    </submittedName>
</protein>
<name>A0A1I4BJC9_9ACTN</name>
<dbReference type="InterPro" id="IPR010272">
    <property type="entry name" value="T6SS_TssF"/>
</dbReference>
<dbReference type="OrthoDB" id="9027184at2"/>
<accession>A0A1I4BJC9</accession>
<organism evidence="1 2">
    <name type="scientific">Geodermatophilus ruber</name>
    <dbReference type="NCBI Taxonomy" id="504800"/>
    <lineage>
        <taxon>Bacteria</taxon>
        <taxon>Bacillati</taxon>
        <taxon>Actinomycetota</taxon>
        <taxon>Actinomycetes</taxon>
        <taxon>Geodermatophilales</taxon>
        <taxon>Geodermatophilaceae</taxon>
        <taxon>Geodermatophilus</taxon>
    </lineage>
</organism>
<dbReference type="NCBIfam" id="TIGR02243">
    <property type="entry name" value="putative baseplate assembly protein"/>
    <property type="match status" value="1"/>
</dbReference>
<evidence type="ECO:0000313" key="1">
    <source>
        <dbReference type="EMBL" id="SFK68613.1"/>
    </source>
</evidence>
<dbReference type="InParanoid" id="A0A1I4BJC9"/>
<dbReference type="STRING" id="504800.SAMN04488085_10359"/>
<gene>
    <name evidence="1" type="ORF">SAMN04488085_10359</name>
</gene>
<dbReference type="Proteomes" id="UP000199152">
    <property type="component" value="Unassembled WGS sequence"/>
</dbReference>
<dbReference type="RefSeq" id="WP_091322091.1">
    <property type="nucleotide sequence ID" value="NZ_FOSW01000003.1"/>
</dbReference>
<evidence type="ECO:0000313" key="2">
    <source>
        <dbReference type="Proteomes" id="UP000199152"/>
    </source>
</evidence>
<dbReference type="Pfam" id="PF05947">
    <property type="entry name" value="T6SS_TssF"/>
    <property type="match status" value="1"/>
</dbReference>
<reference evidence="1 2" key="1">
    <citation type="submission" date="2016-10" db="EMBL/GenBank/DDBJ databases">
        <authorList>
            <person name="de Groot N.N."/>
        </authorList>
    </citation>
    <scope>NUCLEOTIDE SEQUENCE [LARGE SCALE GENOMIC DNA]</scope>
    <source>
        <strain evidence="1 2">DSM 45317</strain>
    </source>
</reference>
<dbReference type="InterPro" id="IPR011749">
    <property type="entry name" value="CHP02243"/>
</dbReference>
<proteinExistence type="predicted"/>
<dbReference type="AlphaFoldDB" id="A0A1I4BJC9"/>
<sequence>MTLPAPNLDDRRFQDLVDDAKRYVQVHCPQWTDHNVSDPGVTLIETFAMVTDQLFYRLNRVPDRLYVRFLELLGLTFVRPTPATTEVTFWLSAPQEEVVRVPAGTEVATRRTTVDEAITFETTGDLPIVPCAMAALAVKTEDAGEVTDRTDDWRVGTAVPAFSAVPVQGDALLVGLSDAVPRCAVTLRLECDASGAGIRPDDPPWLWEAWNGGYWEACELEEGADGTGGFNQPGDIVLHVPPSHRTSLVAGHRAGWLRCRVVQRHERQRLYEEPPLIHRISAFTIGGTIPAVHQETVRQEVVGLSSGVPGQRFGLARGPVLDGPVVVEVAGPDGWRAWTEAPAFDLGAADAEHFVLDVASGQIVFAPAVRDVGGRIRRLGAVPPAAAPIRVTYRVGGGADGNVLRGAIRTLRSQVPVVTRVENRRAAAGGVNGEDLDSARSRAPAFLRTRDRAVTRADYEYLARDADPRVARVRALTGRDDEPAVIRVVLVPALAGDAARPPMPGDFAPSKELLARVAAHLDERRVLGTRLIVSPPHFQWISVEVSLRVPPTADAGRVRRDALATVHRCLHPLRGGPEGTGWPFGRSVTSGELLAALQRVLGVEAPEAVRLFRVDTATRTRSTGWTNKVELGPGVLPFSFDPSVVEAAT</sequence>
<keyword evidence="2" id="KW-1185">Reference proteome</keyword>